<evidence type="ECO:0000313" key="2">
    <source>
        <dbReference type="EMBL" id="KAH7517310.1"/>
    </source>
</evidence>
<gene>
    <name evidence="2" type="ORF">FEM48_Zijuj09G0049800</name>
</gene>
<dbReference type="EMBL" id="JAEACU010000009">
    <property type="protein sequence ID" value="KAH7517310.1"/>
    <property type="molecule type" value="Genomic_DNA"/>
</dbReference>
<dbReference type="GO" id="GO:0006814">
    <property type="term" value="P:sodium ion transport"/>
    <property type="evidence" value="ECO:0007669"/>
    <property type="project" value="InterPro"/>
</dbReference>
<proteinExistence type="predicted"/>
<evidence type="ECO:0000313" key="3">
    <source>
        <dbReference type="Proteomes" id="UP000813462"/>
    </source>
</evidence>
<dbReference type="PANTHER" id="PTHR43269">
    <property type="entry name" value="SODIUM/PROTON ANTIPORTER 1-RELATED"/>
    <property type="match status" value="1"/>
</dbReference>
<dbReference type="AlphaFoldDB" id="A0A978UR10"/>
<organism evidence="2 3">
    <name type="scientific">Ziziphus jujuba var. spinosa</name>
    <dbReference type="NCBI Taxonomy" id="714518"/>
    <lineage>
        <taxon>Eukaryota</taxon>
        <taxon>Viridiplantae</taxon>
        <taxon>Streptophyta</taxon>
        <taxon>Embryophyta</taxon>
        <taxon>Tracheophyta</taxon>
        <taxon>Spermatophyta</taxon>
        <taxon>Magnoliopsida</taxon>
        <taxon>eudicotyledons</taxon>
        <taxon>Gunneridae</taxon>
        <taxon>Pentapetalae</taxon>
        <taxon>rosids</taxon>
        <taxon>fabids</taxon>
        <taxon>Rosales</taxon>
        <taxon>Rhamnaceae</taxon>
        <taxon>Paliureae</taxon>
        <taxon>Ziziphus</taxon>
    </lineage>
</organism>
<dbReference type="PANTHER" id="PTHR43269:SF2">
    <property type="entry name" value="SODIUM_PROTON ANTIPORTER 1-RELATED"/>
    <property type="match status" value="1"/>
</dbReference>
<sequence>MTSPLLLLSDCLESAGILRELANYLNAHIPNVQLIASAIRVVLAVIENVPLVAATMGIWGCLYGDGKGGFLLVLVEGYAAGIAAYSAIHSLQLSLPTTIAQEQIWVLRDVYR</sequence>
<dbReference type="Proteomes" id="UP000813462">
    <property type="component" value="Unassembled WGS sequence"/>
</dbReference>
<name>A0A978UR10_ZIZJJ</name>
<comment type="caution">
    <text evidence="2">The sequence shown here is derived from an EMBL/GenBank/DDBJ whole genome shotgun (WGS) entry which is preliminary data.</text>
</comment>
<dbReference type="InterPro" id="IPR045016">
    <property type="entry name" value="NhaD-like"/>
</dbReference>
<keyword evidence="1" id="KW-0472">Membrane</keyword>
<dbReference type="GO" id="GO:0015297">
    <property type="term" value="F:antiporter activity"/>
    <property type="evidence" value="ECO:0007669"/>
    <property type="project" value="InterPro"/>
</dbReference>
<accession>A0A978UR10</accession>
<reference evidence="2" key="1">
    <citation type="journal article" date="2021" name="Front. Plant Sci.">
        <title>Chromosome-Scale Genome Assembly for Chinese Sour Jujube and Insights Into Its Genome Evolution and Domestication Signature.</title>
        <authorList>
            <person name="Shen L.-Y."/>
            <person name="Luo H."/>
            <person name="Wang X.-L."/>
            <person name="Wang X.-M."/>
            <person name="Qiu X.-J."/>
            <person name="Liu H."/>
            <person name="Zhou S.-S."/>
            <person name="Jia K.-H."/>
            <person name="Nie S."/>
            <person name="Bao Y.-T."/>
            <person name="Zhang R.-G."/>
            <person name="Yun Q.-Z."/>
            <person name="Chai Y.-H."/>
            <person name="Lu J.-Y."/>
            <person name="Li Y."/>
            <person name="Zhao S.-W."/>
            <person name="Mao J.-F."/>
            <person name="Jia S.-G."/>
            <person name="Mao Y.-M."/>
        </authorList>
    </citation>
    <scope>NUCLEOTIDE SEQUENCE</scope>
    <source>
        <strain evidence="2">AT0</strain>
        <tissue evidence="2">Leaf</tissue>
    </source>
</reference>
<keyword evidence="1" id="KW-0812">Transmembrane</keyword>
<keyword evidence="1" id="KW-1133">Transmembrane helix</keyword>
<evidence type="ECO:0000256" key="1">
    <source>
        <dbReference type="SAM" id="Phobius"/>
    </source>
</evidence>
<feature type="transmembrane region" description="Helical" evidence="1">
    <location>
        <begin position="38"/>
        <end position="62"/>
    </location>
</feature>
<protein>
    <submittedName>
        <fullName evidence="2">Uncharacterized protein</fullName>
    </submittedName>
</protein>
<feature type="transmembrane region" description="Helical" evidence="1">
    <location>
        <begin position="69"/>
        <end position="88"/>
    </location>
</feature>